<keyword evidence="4 7" id="KW-0812">Transmembrane</keyword>
<sequence length="183" mass="20192">MMELLELFVVFFKIGLFTFGGGYAMIPLIRQEMVIGGYLTVDQINQFIGIAESTPGPFAVNMATFAGYHTYGFWGSVFATLGVVLPSFIIILLIAYFSSKFIKTKPVQTVLSFLKPVILGLILAAGLSVLLHSILGDYFVEINFDSIALIIFGVVLGLSFYKKLTPIHLVIISAVLGIFFYWL</sequence>
<evidence type="ECO:0000256" key="6">
    <source>
        <dbReference type="ARBA" id="ARBA00023136"/>
    </source>
</evidence>
<keyword evidence="9" id="KW-1185">Reference proteome</keyword>
<keyword evidence="6 7" id="KW-0472">Membrane</keyword>
<feature type="transmembrane region" description="Helical" evidence="7">
    <location>
        <begin position="166"/>
        <end position="182"/>
    </location>
</feature>
<evidence type="ECO:0000256" key="1">
    <source>
        <dbReference type="ARBA" id="ARBA00004651"/>
    </source>
</evidence>
<protein>
    <submittedName>
        <fullName evidence="8">Chromate transporter</fullName>
    </submittedName>
</protein>
<evidence type="ECO:0000256" key="5">
    <source>
        <dbReference type="ARBA" id="ARBA00022989"/>
    </source>
</evidence>
<evidence type="ECO:0000313" key="8">
    <source>
        <dbReference type="EMBL" id="MCU0105630.1"/>
    </source>
</evidence>
<gene>
    <name evidence="8" type="ORF">N7603_08160</name>
</gene>
<organism evidence="8 9">
    <name type="scientific">Paracholeplasma vituli</name>
    <dbReference type="NCBI Taxonomy" id="69473"/>
    <lineage>
        <taxon>Bacteria</taxon>
        <taxon>Bacillati</taxon>
        <taxon>Mycoplasmatota</taxon>
        <taxon>Mollicutes</taxon>
        <taxon>Acholeplasmatales</taxon>
        <taxon>Acholeplasmataceae</taxon>
        <taxon>Paracholeplasma</taxon>
    </lineage>
</organism>
<evidence type="ECO:0000256" key="3">
    <source>
        <dbReference type="ARBA" id="ARBA00022475"/>
    </source>
</evidence>
<evidence type="ECO:0000313" key="9">
    <source>
        <dbReference type="Proteomes" id="UP001209076"/>
    </source>
</evidence>
<comment type="caution">
    <text evidence="8">The sequence shown here is derived from an EMBL/GenBank/DDBJ whole genome shotgun (WGS) entry which is preliminary data.</text>
</comment>
<feature type="transmembrane region" description="Helical" evidence="7">
    <location>
        <begin position="117"/>
        <end position="136"/>
    </location>
</feature>
<evidence type="ECO:0000256" key="4">
    <source>
        <dbReference type="ARBA" id="ARBA00022692"/>
    </source>
</evidence>
<dbReference type="PANTHER" id="PTHR43663:SF1">
    <property type="entry name" value="CHROMATE TRANSPORTER"/>
    <property type="match status" value="1"/>
</dbReference>
<keyword evidence="5 7" id="KW-1133">Transmembrane helix</keyword>
<dbReference type="PANTHER" id="PTHR43663">
    <property type="entry name" value="CHROMATE TRANSPORT PROTEIN-RELATED"/>
    <property type="match status" value="1"/>
</dbReference>
<accession>A0ABT2PXE8</accession>
<dbReference type="InterPro" id="IPR052518">
    <property type="entry name" value="CHR_Transporter"/>
</dbReference>
<dbReference type="RefSeq" id="WP_262096948.1">
    <property type="nucleotide sequence ID" value="NZ_JAOEGN010000019.1"/>
</dbReference>
<comment type="similarity">
    <text evidence="2">Belongs to the chromate ion transporter (CHR) (TC 2.A.51) family.</text>
</comment>
<dbReference type="EMBL" id="JAOEGN010000019">
    <property type="protein sequence ID" value="MCU0105630.1"/>
    <property type="molecule type" value="Genomic_DNA"/>
</dbReference>
<dbReference type="Proteomes" id="UP001209076">
    <property type="component" value="Unassembled WGS sequence"/>
</dbReference>
<reference evidence="9" key="1">
    <citation type="submission" date="2023-07" db="EMBL/GenBank/DDBJ databases">
        <title>Novel Mycoplasma species identified in domestic and wild animals.</title>
        <authorList>
            <person name="Volokhov D.V."/>
            <person name="Furtak V.A."/>
            <person name="Zagorodnyaya T.A."/>
        </authorList>
    </citation>
    <scope>NUCLEOTIDE SEQUENCE [LARGE SCALE GENOMIC DNA]</scope>
    <source>
        <strain evidence="9">92-19</strain>
    </source>
</reference>
<evidence type="ECO:0000256" key="2">
    <source>
        <dbReference type="ARBA" id="ARBA00005262"/>
    </source>
</evidence>
<keyword evidence="3" id="KW-1003">Cell membrane</keyword>
<feature type="transmembrane region" description="Helical" evidence="7">
    <location>
        <begin position="7"/>
        <end position="29"/>
    </location>
</feature>
<comment type="subcellular location">
    <subcellularLocation>
        <location evidence="1">Cell membrane</location>
        <topology evidence="1">Multi-pass membrane protein</topology>
    </subcellularLocation>
</comment>
<dbReference type="InterPro" id="IPR003370">
    <property type="entry name" value="Chromate_transpt"/>
</dbReference>
<feature type="transmembrane region" description="Helical" evidence="7">
    <location>
        <begin position="142"/>
        <end position="161"/>
    </location>
</feature>
<evidence type="ECO:0000256" key="7">
    <source>
        <dbReference type="SAM" id="Phobius"/>
    </source>
</evidence>
<dbReference type="Pfam" id="PF02417">
    <property type="entry name" value="Chromate_transp"/>
    <property type="match status" value="1"/>
</dbReference>
<name>A0ABT2PXE8_9MOLU</name>
<proteinExistence type="inferred from homology"/>
<feature type="transmembrane region" description="Helical" evidence="7">
    <location>
        <begin position="71"/>
        <end position="97"/>
    </location>
</feature>